<organism evidence="9 10">
    <name type="scientific">Clavelina lepadiformis</name>
    <name type="common">Light-bulb sea squirt</name>
    <name type="synonym">Ascidia lepadiformis</name>
    <dbReference type="NCBI Taxonomy" id="159417"/>
    <lineage>
        <taxon>Eukaryota</taxon>
        <taxon>Metazoa</taxon>
        <taxon>Chordata</taxon>
        <taxon>Tunicata</taxon>
        <taxon>Ascidiacea</taxon>
        <taxon>Aplousobranchia</taxon>
        <taxon>Clavelinidae</taxon>
        <taxon>Clavelina</taxon>
    </lineage>
</organism>
<keyword evidence="10" id="KW-1185">Reference proteome</keyword>
<dbReference type="EC" id="2.1.1.67" evidence="4"/>
<evidence type="ECO:0000256" key="1">
    <source>
        <dbReference type="ARBA" id="ARBA00000903"/>
    </source>
</evidence>
<dbReference type="PIRSF" id="PIRSF023956">
    <property type="entry name" value="Thiopurine_S-methyltransferase"/>
    <property type="match status" value="1"/>
</dbReference>
<evidence type="ECO:0000313" key="10">
    <source>
        <dbReference type="Proteomes" id="UP001642483"/>
    </source>
</evidence>
<comment type="subcellular location">
    <subcellularLocation>
        <location evidence="2">Cytoplasm</location>
    </subcellularLocation>
</comment>
<dbReference type="Proteomes" id="UP001642483">
    <property type="component" value="Unassembled WGS sequence"/>
</dbReference>
<dbReference type="EMBL" id="CAWYQH010000013">
    <property type="protein sequence ID" value="CAK8674635.1"/>
    <property type="molecule type" value="Genomic_DNA"/>
</dbReference>
<evidence type="ECO:0000256" key="4">
    <source>
        <dbReference type="ARBA" id="ARBA00011905"/>
    </source>
</evidence>
<comment type="caution">
    <text evidence="9">The sequence shown here is derived from an EMBL/GenBank/DDBJ whole genome shotgun (WGS) entry which is preliminary data.</text>
</comment>
<dbReference type="PANTHER" id="PTHR10259:SF11">
    <property type="entry name" value="THIOPURINE S-METHYLTRANSFERASE"/>
    <property type="match status" value="1"/>
</dbReference>
<dbReference type="InterPro" id="IPR025835">
    <property type="entry name" value="Thiopurine_S-MeTrfase"/>
</dbReference>
<dbReference type="PANTHER" id="PTHR10259">
    <property type="entry name" value="THIOPURINE S-METHYLTRANSFERASE"/>
    <property type="match status" value="1"/>
</dbReference>
<comment type="similarity">
    <text evidence="3">Belongs to the class I-like SAM-binding methyltransferase superfamily. TPMT family.</text>
</comment>
<evidence type="ECO:0000313" key="9">
    <source>
        <dbReference type="EMBL" id="CAK8674635.1"/>
    </source>
</evidence>
<evidence type="ECO:0000256" key="3">
    <source>
        <dbReference type="ARBA" id="ARBA00008145"/>
    </source>
</evidence>
<dbReference type="InterPro" id="IPR029063">
    <property type="entry name" value="SAM-dependent_MTases_sf"/>
</dbReference>
<keyword evidence="7" id="KW-0808">Transferase</keyword>
<keyword evidence="6" id="KW-0489">Methyltransferase</keyword>
<accession>A0ABP0F4J4</accession>
<proteinExistence type="inferred from homology"/>
<gene>
    <name evidence="9" type="ORF">CVLEPA_LOCUS4318</name>
</gene>
<dbReference type="SUPFAM" id="SSF53335">
    <property type="entry name" value="S-adenosyl-L-methionine-dependent methyltransferases"/>
    <property type="match status" value="1"/>
</dbReference>
<evidence type="ECO:0000256" key="6">
    <source>
        <dbReference type="ARBA" id="ARBA00022603"/>
    </source>
</evidence>
<reference evidence="9 10" key="1">
    <citation type="submission" date="2024-02" db="EMBL/GenBank/DDBJ databases">
        <authorList>
            <person name="Daric V."/>
            <person name="Darras S."/>
        </authorList>
    </citation>
    <scope>NUCLEOTIDE SEQUENCE [LARGE SCALE GENOMIC DNA]</scope>
</reference>
<evidence type="ECO:0000256" key="5">
    <source>
        <dbReference type="ARBA" id="ARBA00022490"/>
    </source>
</evidence>
<dbReference type="PROSITE" id="PS51585">
    <property type="entry name" value="SAM_MT_TPMT"/>
    <property type="match status" value="1"/>
</dbReference>
<sequence>MACYAEGKVTNIYGNQKSAVMGEEEWTSRWEKRQIGFHRPTVDMDLVEHKEKFRKPNCRVFIPLCGKTVDIDFLVDEGHDVVGIEFSETAIKNFFYEHSIKYKRSQHPTAPYEIFKGTDKKIAIYKGDFFGINSAILGKFDAVWDRASFGSVHPSLQMKYADVMNDLVKSDGKYLLSTFNWKSSFSGPPFSISQDDIDTALGRYFNSVLLETYEVRGTALLKRTGAKSQLIHVNLLTRK</sequence>
<dbReference type="Gene3D" id="3.40.50.150">
    <property type="entry name" value="Vaccinia Virus protein VP39"/>
    <property type="match status" value="1"/>
</dbReference>
<evidence type="ECO:0000256" key="7">
    <source>
        <dbReference type="ARBA" id="ARBA00022679"/>
    </source>
</evidence>
<name>A0ABP0F4J4_CLALP</name>
<keyword evidence="8" id="KW-0949">S-adenosyl-L-methionine</keyword>
<protein>
    <recommendedName>
        <fullName evidence="4">thiopurine S-methyltransferase</fullName>
        <ecNumber evidence="4">2.1.1.67</ecNumber>
    </recommendedName>
</protein>
<dbReference type="InterPro" id="IPR008854">
    <property type="entry name" value="TPMT"/>
</dbReference>
<keyword evidence="5" id="KW-0963">Cytoplasm</keyword>
<evidence type="ECO:0000256" key="8">
    <source>
        <dbReference type="ARBA" id="ARBA00022691"/>
    </source>
</evidence>
<evidence type="ECO:0000256" key="2">
    <source>
        <dbReference type="ARBA" id="ARBA00004496"/>
    </source>
</evidence>
<comment type="catalytic activity">
    <reaction evidence="1">
        <text>S-adenosyl-L-methionine + a thiopurine = S-adenosyl-L-homocysteine + a thiopurine S-methylether.</text>
        <dbReference type="EC" id="2.1.1.67"/>
    </reaction>
</comment>
<dbReference type="Pfam" id="PF05724">
    <property type="entry name" value="TPMT"/>
    <property type="match status" value="1"/>
</dbReference>